<dbReference type="OrthoDB" id="2692170at2"/>
<dbReference type="GO" id="GO:0046983">
    <property type="term" value="F:protein dimerization activity"/>
    <property type="evidence" value="ECO:0007669"/>
    <property type="project" value="InterPro"/>
</dbReference>
<organism evidence="1 2">
    <name type="scientific">Cerasibacillus terrae</name>
    <dbReference type="NCBI Taxonomy" id="2498845"/>
    <lineage>
        <taxon>Bacteria</taxon>
        <taxon>Bacillati</taxon>
        <taxon>Bacillota</taxon>
        <taxon>Bacilli</taxon>
        <taxon>Bacillales</taxon>
        <taxon>Bacillaceae</taxon>
        <taxon>Cerasibacillus</taxon>
    </lineage>
</organism>
<dbReference type="GO" id="GO:0043937">
    <property type="term" value="P:regulation of sporulation"/>
    <property type="evidence" value="ECO:0007669"/>
    <property type="project" value="InterPro"/>
</dbReference>
<evidence type="ECO:0000313" key="1">
    <source>
        <dbReference type="EMBL" id="TXL67531.1"/>
    </source>
</evidence>
<accession>A0A5C8P1W7</accession>
<reference evidence="1 2" key="1">
    <citation type="submission" date="2019-06" db="EMBL/GenBank/DDBJ databases">
        <title>Cerasibacillus sp. nov., isolated from maize field.</title>
        <authorList>
            <person name="Lin S.-Y."/>
            <person name="Tsai C.-F."/>
            <person name="Young C.-C."/>
        </authorList>
    </citation>
    <scope>NUCLEOTIDE SEQUENCE [LARGE SCALE GENOMIC DNA]</scope>
    <source>
        <strain evidence="1 2">CC-CFT480</strain>
    </source>
</reference>
<dbReference type="Gene3D" id="4.10.280.10">
    <property type="entry name" value="Helix-loop-helix DNA-binding domain"/>
    <property type="match status" value="1"/>
</dbReference>
<dbReference type="SUPFAM" id="SSF140500">
    <property type="entry name" value="BAS1536-like"/>
    <property type="match status" value="1"/>
</dbReference>
<comment type="caution">
    <text evidence="1">The sequence shown here is derived from an EMBL/GenBank/DDBJ whole genome shotgun (WGS) entry which is preliminary data.</text>
</comment>
<dbReference type="AlphaFoldDB" id="A0A5C8P1W7"/>
<protein>
    <submittedName>
        <fullName evidence="1">Aspartyl-phosphate phosphatase Spo0E family protein</fullName>
    </submittedName>
</protein>
<proteinExistence type="predicted"/>
<dbReference type="InterPro" id="IPR036638">
    <property type="entry name" value="HLH_DNA-bd_sf"/>
</dbReference>
<dbReference type="EMBL" id="VDUW01000001">
    <property type="protein sequence ID" value="TXL67531.1"/>
    <property type="molecule type" value="Genomic_DNA"/>
</dbReference>
<keyword evidence="2" id="KW-1185">Reference proteome</keyword>
<sequence length="58" mass="6776">MGTQKQLIEKIESVRKELIVVVEEEGYHSPKSLAISKKLDKLLNLYELHKEKDKLKNI</sequence>
<dbReference type="InterPro" id="IPR037208">
    <property type="entry name" value="Spo0E-like_sf"/>
</dbReference>
<dbReference type="RefSeq" id="WP_147665037.1">
    <property type="nucleotide sequence ID" value="NZ_VDUW01000001.1"/>
</dbReference>
<dbReference type="InterPro" id="IPR018540">
    <property type="entry name" value="Spo0E-like"/>
</dbReference>
<dbReference type="Proteomes" id="UP000321574">
    <property type="component" value="Unassembled WGS sequence"/>
</dbReference>
<name>A0A5C8P1W7_9BACI</name>
<gene>
    <name evidence="1" type="ORF">FHP05_00505</name>
</gene>
<dbReference type="Pfam" id="PF09388">
    <property type="entry name" value="SpoOE-like"/>
    <property type="match status" value="1"/>
</dbReference>
<evidence type="ECO:0000313" key="2">
    <source>
        <dbReference type="Proteomes" id="UP000321574"/>
    </source>
</evidence>